<name>A0A1F7SM61_9BACT</name>
<evidence type="ECO:0000256" key="5">
    <source>
        <dbReference type="ARBA" id="ARBA00022553"/>
    </source>
</evidence>
<keyword evidence="10" id="KW-0067">ATP-binding</keyword>
<keyword evidence="5" id="KW-0597">Phosphoprotein</keyword>
<dbReference type="SUPFAM" id="SSF103190">
    <property type="entry name" value="Sensory domain-like"/>
    <property type="match status" value="1"/>
</dbReference>
<dbReference type="GO" id="GO:0000155">
    <property type="term" value="F:phosphorelay sensor kinase activity"/>
    <property type="evidence" value="ECO:0007669"/>
    <property type="project" value="InterPro"/>
</dbReference>
<organism evidence="18 19">
    <name type="scientific">Candidatus Schekmanbacteria bacterium RIFCSPLOWO2_12_FULL_38_15</name>
    <dbReference type="NCBI Taxonomy" id="1817883"/>
    <lineage>
        <taxon>Bacteria</taxon>
        <taxon>Candidatus Schekmaniibacteriota</taxon>
    </lineage>
</organism>
<dbReference type="InterPro" id="IPR036097">
    <property type="entry name" value="HisK_dim/P_sf"/>
</dbReference>
<evidence type="ECO:0000256" key="12">
    <source>
        <dbReference type="ARBA" id="ARBA00023012"/>
    </source>
</evidence>
<dbReference type="InterPro" id="IPR003660">
    <property type="entry name" value="HAMP_dom"/>
</dbReference>
<dbReference type="Proteomes" id="UP000178082">
    <property type="component" value="Unassembled WGS sequence"/>
</dbReference>
<sequence>MKRGLKEIRWSLKRRYIAYTTTLIIVLMIVVGYVEKNQEERLLIDKAEQNGITLVEALGVSCTNTLLYQELGLIEEGGLLDNYILQIMKNKKLHVVYAMILDKDNRIIAHNDYKKYGRIYNDSVSLKATSAKKTLKQYYYDPIKKIKILDVATPLAISTKKWGTLRVGFSMEFMKPFLIKLYIEIILVALGFIFVSVIITWVLAKRLTEPISKLSDAMDKISSDLSHPEIEIKNRDEIGLLGEKFNKMIDRLRQAKKDLEKAQSQIIQSEKLASIGRLAAGVAHEINNPLDGIKDCFQMILKEPDNREQTSKYIKLIMDGLKRIELIVRELLDFSKDRTYEMEEVDVNEIAESSLSLVNYRIEKKKIVFKKEFCKEITKVFGNKYQLQQVLINLIMNSLDAVDGSGVVKVSTERENGFVNIKVSDNGSGISKNNLNKIFDPFFTTKEQGKGTGLGLSVSLGIVEKHKGKIEAESKEGVGSTFKVSLPLIR</sequence>
<evidence type="ECO:0000256" key="7">
    <source>
        <dbReference type="ARBA" id="ARBA00022692"/>
    </source>
</evidence>
<dbReference type="Pfam" id="PF17203">
    <property type="entry name" value="sCache_3_2"/>
    <property type="match status" value="1"/>
</dbReference>
<feature type="domain" description="Histidine kinase" evidence="16">
    <location>
        <begin position="281"/>
        <end position="490"/>
    </location>
</feature>
<dbReference type="InterPro" id="IPR003594">
    <property type="entry name" value="HATPase_dom"/>
</dbReference>
<evidence type="ECO:0000256" key="8">
    <source>
        <dbReference type="ARBA" id="ARBA00022741"/>
    </source>
</evidence>
<dbReference type="PANTHER" id="PTHR43065">
    <property type="entry name" value="SENSOR HISTIDINE KINASE"/>
    <property type="match status" value="1"/>
</dbReference>
<dbReference type="GO" id="GO:0005524">
    <property type="term" value="F:ATP binding"/>
    <property type="evidence" value="ECO:0007669"/>
    <property type="project" value="UniProtKB-KW"/>
</dbReference>
<dbReference type="Gene3D" id="6.10.340.10">
    <property type="match status" value="1"/>
</dbReference>
<dbReference type="PROSITE" id="PS50885">
    <property type="entry name" value="HAMP"/>
    <property type="match status" value="1"/>
</dbReference>
<evidence type="ECO:0000256" key="6">
    <source>
        <dbReference type="ARBA" id="ARBA00022679"/>
    </source>
</evidence>
<dbReference type="InterPro" id="IPR003661">
    <property type="entry name" value="HisK_dim/P_dom"/>
</dbReference>
<dbReference type="SMART" id="SM00304">
    <property type="entry name" value="HAMP"/>
    <property type="match status" value="1"/>
</dbReference>
<dbReference type="SMART" id="SM00387">
    <property type="entry name" value="HATPase_c"/>
    <property type="match status" value="1"/>
</dbReference>
<dbReference type="Pfam" id="PF00672">
    <property type="entry name" value="HAMP"/>
    <property type="match status" value="1"/>
</dbReference>
<dbReference type="InterPro" id="IPR036890">
    <property type="entry name" value="HATPase_C_sf"/>
</dbReference>
<keyword evidence="7 15" id="KW-0812">Transmembrane</keyword>
<feature type="transmembrane region" description="Helical" evidence="15">
    <location>
        <begin position="16"/>
        <end position="34"/>
    </location>
</feature>
<evidence type="ECO:0000313" key="18">
    <source>
        <dbReference type="EMBL" id="OGL54856.1"/>
    </source>
</evidence>
<feature type="domain" description="HAMP" evidence="17">
    <location>
        <begin position="205"/>
        <end position="257"/>
    </location>
</feature>
<dbReference type="Gene3D" id="1.10.287.130">
    <property type="match status" value="1"/>
</dbReference>
<dbReference type="SUPFAM" id="SSF158472">
    <property type="entry name" value="HAMP domain-like"/>
    <property type="match status" value="1"/>
</dbReference>
<keyword evidence="4" id="KW-1003">Cell membrane</keyword>
<dbReference type="InterPro" id="IPR005467">
    <property type="entry name" value="His_kinase_dom"/>
</dbReference>
<evidence type="ECO:0000256" key="2">
    <source>
        <dbReference type="ARBA" id="ARBA00004651"/>
    </source>
</evidence>
<feature type="transmembrane region" description="Helical" evidence="15">
    <location>
        <begin position="181"/>
        <end position="204"/>
    </location>
</feature>
<proteinExistence type="predicted"/>
<gene>
    <name evidence="18" type="ORF">A3G31_01910</name>
</gene>
<dbReference type="PANTHER" id="PTHR43065:SF46">
    <property type="entry name" value="C4-DICARBOXYLATE TRANSPORT SENSOR PROTEIN DCTB"/>
    <property type="match status" value="1"/>
</dbReference>
<keyword evidence="11 15" id="KW-1133">Transmembrane helix</keyword>
<dbReference type="STRING" id="1817883.A3G31_01910"/>
<evidence type="ECO:0000313" key="19">
    <source>
        <dbReference type="Proteomes" id="UP000178082"/>
    </source>
</evidence>
<dbReference type="Gene3D" id="3.30.565.10">
    <property type="entry name" value="Histidine kinase-like ATPase, C-terminal domain"/>
    <property type="match status" value="1"/>
</dbReference>
<keyword evidence="9" id="KW-0418">Kinase</keyword>
<dbReference type="Pfam" id="PF00512">
    <property type="entry name" value="HisKA"/>
    <property type="match status" value="1"/>
</dbReference>
<evidence type="ECO:0000256" key="1">
    <source>
        <dbReference type="ARBA" id="ARBA00000085"/>
    </source>
</evidence>
<dbReference type="InterPro" id="IPR033463">
    <property type="entry name" value="sCache_3"/>
</dbReference>
<dbReference type="EC" id="2.7.13.3" evidence="3"/>
<reference evidence="18 19" key="1">
    <citation type="journal article" date="2016" name="Nat. Commun.">
        <title>Thousands of microbial genomes shed light on interconnected biogeochemical processes in an aquifer system.</title>
        <authorList>
            <person name="Anantharaman K."/>
            <person name="Brown C.T."/>
            <person name="Hug L.A."/>
            <person name="Sharon I."/>
            <person name="Castelle C.J."/>
            <person name="Probst A.J."/>
            <person name="Thomas B.C."/>
            <person name="Singh A."/>
            <person name="Wilkins M.J."/>
            <person name="Karaoz U."/>
            <person name="Brodie E.L."/>
            <person name="Williams K.H."/>
            <person name="Hubbard S.S."/>
            <person name="Banfield J.F."/>
        </authorList>
    </citation>
    <scope>NUCLEOTIDE SEQUENCE [LARGE SCALE GENOMIC DNA]</scope>
</reference>
<protein>
    <recommendedName>
        <fullName evidence="3">histidine kinase</fullName>
        <ecNumber evidence="3">2.7.13.3</ecNumber>
    </recommendedName>
</protein>
<dbReference type="SUPFAM" id="SSF47384">
    <property type="entry name" value="Homodimeric domain of signal transducing histidine kinase"/>
    <property type="match status" value="1"/>
</dbReference>
<evidence type="ECO:0000259" key="16">
    <source>
        <dbReference type="PROSITE" id="PS50109"/>
    </source>
</evidence>
<dbReference type="PRINTS" id="PR00344">
    <property type="entry name" value="BCTRLSENSOR"/>
</dbReference>
<dbReference type="SMART" id="SM00388">
    <property type="entry name" value="HisKA"/>
    <property type="match status" value="1"/>
</dbReference>
<dbReference type="GO" id="GO:0005886">
    <property type="term" value="C:plasma membrane"/>
    <property type="evidence" value="ECO:0007669"/>
    <property type="project" value="UniProtKB-SubCell"/>
</dbReference>
<evidence type="ECO:0000256" key="4">
    <source>
        <dbReference type="ARBA" id="ARBA00022475"/>
    </source>
</evidence>
<evidence type="ECO:0000256" key="3">
    <source>
        <dbReference type="ARBA" id="ARBA00012438"/>
    </source>
</evidence>
<keyword evidence="13 15" id="KW-0472">Membrane</keyword>
<evidence type="ECO:0000256" key="15">
    <source>
        <dbReference type="SAM" id="Phobius"/>
    </source>
</evidence>
<evidence type="ECO:0000256" key="9">
    <source>
        <dbReference type="ARBA" id="ARBA00022777"/>
    </source>
</evidence>
<dbReference type="InterPro" id="IPR004358">
    <property type="entry name" value="Sig_transdc_His_kin-like_C"/>
</dbReference>
<dbReference type="AlphaFoldDB" id="A0A1F7SM61"/>
<dbReference type="InterPro" id="IPR029151">
    <property type="entry name" value="Sensor-like_sf"/>
</dbReference>
<comment type="subcellular location">
    <subcellularLocation>
        <location evidence="2">Cell membrane</location>
        <topology evidence="2">Multi-pass membrane protein</topology>
    </subcellularLocation>
</comment>
<feature type="coiled-coil region" evidence="14">
    <location>
        <begin position="242"/>
        <end position="272"/>
    </location>
</feature>
<keyword evidence="8" id="KW-0547">Nucleotide-binding</keyword>
<keyword evidence="14" id="KW-0175">Coiled coil</keyword>
<keyword evidence="12" id="KW-0902">Two-component regulatory system</keyword>
<accession>A0A1F7SM61</accession>
<evidence type="ECO:0000256" key="11">
    <source>
        <dbReference type="ARBA" id="ARBA00022989"/>
    </source>
</evidence>
<dbReference type="CDD" id="cd00082">
    <property type="entry name" value="HisKA"/>
    <property type="match status" value="1"/>
</dbReference>
<evidence type="ECO:0000259" key="17">
    <source>
        <dbReference type="PROSITE" id="PS50885"/>
    </source>
</evidence>
<evidence type="ECO:0000256" key="13">
    <source>
        <dbReference type="ARBA" id="ARBA00023136"/>
    </source>
</evidence>
<comment type="caution">
    <text evidence="18">The sequence shown here is derived from an EMBL/GenBank/DDBJ whole genome shotgun (WGS) entry which is preliminary data.</text>
</comment>
<dbReference type="Pfam" id="PF02518">
    <property type="entry name" value="HATPase_c"/>
    <property type="match status" value="1"/>
</dbReference>
<keyword evidence="6" id="KW-0808">Transferase</keyword>
<dbReference type="PROSITE" id="PS50109">
    <property type="entry name" value="HIS_KIN"/>
    <property type="match status" value="1"/>
</dbReference>
<comment type="catalytic activity">
    <reaction evidence="1">
        <text>ATP + protein L-histidine = ADP + protein N-phospho-L-histidine.</text>
        <dbReference type="EC" id="2.7.13.3"/>
    </reaction>
</comment>
<evidence type="ECO:0000256" key="14">
    <source>
        <dbReference type="SAM" id="Coils"/>
    </source>
</evidence>
<evidence type="ECO:0000256" key="10">
    <source>
        <dbReference type="ARBA" id="ARBA00022840"/>
    </source>
</evidence>
<dbReference type="EMBL" id="MGDI01000005">
    <property type="protein sequence ID" value="OGL54856.1"/>
    <property type="molecule type" value="Genomic_DNA"/>
</dbReference>
<dbReference type="SUPFAM" id="SSF55874">
    <property type="entry name" value="ATPase domain of HSP90 chaperone/DNA topoisomerase II/histidine kinase"/>
    <property type="match status" value="1"/>
</dbReference>
<dbReference type="CDD" id="cd06225">
    <property type="entry name" value="HAMP"/>
    <property type="match status" value="1"/>
</dbReference>